<dbReference type="AlphaFoldDB" id="A0A3N1GWE9"/>
<dbReference type="SUPFAM" id="SSF51735">
    <property type="entry name" value="NAD(P)-binding Rossmann-fold domains"/>
    <property type="match status" value="1"/>
</dbReference>
<proteinExistence type="predicted"/>
<reference evidence="2 3" key="1">
    <citation type="journal article" date="2015" name="Stand. Genomic Sci.">
        <title>Genomic Encyclopedia of Bacterial and Archaeal Type Strains, Phase III: the genomes of soil and plant-associated and newly described type strains.</title>
        <authorList>
            <person name="Whitman W.B."/>
            <person name="Woyke T."/>
            <person name="Klenk H.P."/>
            <person name="Zhou Y."/>
            <person name="Lilburn T.G."/>
            <person name="Beck B.J."/>
            <person name="De Vos P."/>
            <person name="Vandamme P."/>
            <person name="Eisen J.A."/>
            <person name="Garrity G."/>
            <person name="Hugenholtz P."/>
            <person name="Kyrpides N.C."/>
        </authorList>
    </citation>
    <scope>NUCLEOTIDE SEQUENCE [LARGE SCALE GENOMIC DNA]</scope>
    <source>
        <strain evidence="2 3">CECT 7306</strain>
    </source>
</reference>
<feature type="domain" description="NAD-dependent epimerase/dehydratase" evidence="1">
    <location>
        <begin position="22"/>
        <end position="223"/>
    </location>
</feature>
<name>A0A3N1GWE9_9ACTN</name>
<comment type="caution">
    <text evidence="2">The sequence shown here is derived from an EMBL/GenBank/DDBJ whole genome shotgun (WGS) entry which is preliminary data.</text>
</comment>
<evidence type="ECO:0000313" key="2">
    <source>
        <dbReference type="EMBL" id="ROP34581.1"/>
    </source>
</evidence>
<dbReference type="InParanoid" id="A0A3N1GWE9"/>
<sequence>MLSEQSSALVEEVVVGRHVVVGKGPVGSAVAQVLVREGHEVVVLSRSGGTSTAQVRHVAVDAADGAALAAATGRADALYNAVNPKDYTRWAREWPPVAAALLRAAEESGAVLAVMGNLYGYGRPDGPMTASTPLAATDAKGRLRARMWRDALAAQEAGRVRGVVEVRASDFVGAVPTPQSHLTRQLATLRRGGRAWVVGDPDALHSWTYVPDVAELLVRVATDASTWGRAWMVPSGDPRSQRQALTDVAAAMGARTPRVSGMPWPVLRAVGLAVPQMGEIVGIRHQWDGDFVLDATETTAVLGLTATPWDEAVRATVAGPAEAPASTTR</sequence>
<organism evidence="2 3">
    <name type="scientific">Pseudokineococcus lusitanus</name>
    <dbReference type="NCBI Taxonomy" id="763993"/>
    <lineage>
        <taxon>Bacteria</taxon>
        <taxon>Bacillati</taxon>
        <taxon>Actinomycetota</taxon>
        <taxon>Actinomycetes</taxon>
        <taxon>Kineosporiales</taxon>
        <taxon>Kineosporiaceae</taxon>
        <taxon>Pseudokineococcus</taxon>
    </lineage>
</organism>
<evidence type="ECO:0000259" key="1">
    <source>
        <dbReference type="Pfam" id="PF01370"/>
    </source>
</evidence>
<dbReference type="EMBL" id="RJKN01000006">
    <property type="protein sequence ID" value="ROP34581.1"/>
    <property type="molecule type" value="Genomic_DNA"/>
</dbReference>
<dbReference type="InterPro" id="IPR001509">
    <property type="entry name" value="Epimerase_deHydtase"/>
</dbReference>
<dbReference type="Pfam" id="PF01370">
    <property type="entry name" value="Epimerase"/>
    <property type="match status" value="1"/>
</dbReference>
<gene>
    <name evidence="2" type="ORF">EDC03_2396</name>
</gene>
<accession>A0A3N1GWE9</accession>
<dbReference type="InterPro" id="IPR036291">
    <property type="entry name" value="NAD(P)-bd_dom_sf"/>
</dbReference>
<dbReference type="Gene3D" id="3.40.50.720">
    <property type="entry name" value="NAD(P)-binding Rossmann-like Domain"/>
    <property type="match status" value="1"/>
</dbReference>
<dbReference type="Proteomes" id="UP000276232">
    <property type="component" value="Unassembled WGS sequence"/>
</dbReference>
<keyword evidence="3" id="KW-1185">Reference proteome</keyword>
<evidence type="ECO:0000313" key="3">
    <source>
        <dbReference type="Proteomes" id="UP000276232"/>
    </source>
</evidence>
<protein>
    <submittedName>
        <fullName evidence="2">Nucleoside-diphosphate-sugar epimerase</fullName>
    </submittedName>
</protein>